<evidence type="ECO:0000259" key="2">
    <source>
        <dbReference type="Pfam" id="PF01843"/>
    </source>
</evidence>
<dbReference type="EMBL" id="JYDO01000058">
    <property type="protein sequence ID" value="KRZ73838.1"/>
    <property type="molecule type" value="Genomic_DNA"/>
</dbReference>
<evidence type="ECO:0000256" key="1">
    <source>
        <dbReference type="SAM" id="MobiDB-lite"/>
    </source>
</evidence>
<keyword evidence="4" id="KW-1185">Reference proteome</keyword>
<dbReference type="OrthoDB" id="6108017at2759"/>
<dbReference type="AlphaFoldDB" id="A0A0V1MR42"/>
<feature type="region of interest" description="Disordered" evidence="1">
    <location>
        <begin position="65"/>
        <end position="89"/>
    </location>
</feature>
<proteinExistence type="predicted"/>
<comment type="caution">
    <text evidence="3">The sequence shown here is derived from an EMBL/GenBank/DDBJ whole genome shotgun (WGS) entry which is preliminary data.</text>
</comment>
<evidence type="ECO:0000313" key="4">
    <source>
        <dbReference type="Proteomes" id="UP000054843"/>
    </source>
</evidence>
<name>A0A0V1MR42_9BILA</name>
<feature type="domain" description="Dilute" evidence="2">
    <location>
        <begin position="339"/>
        <end position="392"/>
    </location>
</feature>
<evidence type="ECO:0000313" key="3">
    <source>
        <dbReference type="EMBL" id="KRZ73838.1"/>
    </source>
</evidence>
<gene>
    <name evidence="3" type="ORF">T10_7418</name>
</gene>
<protein>
    <recommendedName>
        <fullName evidence="2">Dilute domain-containing protein</fullName>
    </recommendedName>
</protein>
<dbReference type="InterPro" id="IPR002710">
    <property type="entry name" value="Dilute_dom"/>
</dbReference>
<reference evidence="3 4" key="1">
    <citation type="submission" date="2015-01" db="EMBL/GenBank/DDBJ databases">
        <title>Evolution of Trichinella species and genotypes.</title>
        <authorList>
            <person name="Korhonen P.K."/>
            <person name="Edoardo P."/>
            <person name="Giuseppe L.R."/>
            <person name="Gasser R.B."/>
        </authorList>
    </citation>
    <scope>NUCLEOTIDE SEQUENCE [LARGE SCALE GENOMIC DNA]</scope>
    <source>
        <strain evidence="3">ISS1980</strain>
    </source>
</reference>
<dbReference type="Pfam" id="PF01843">
    <property type="entry name" value="DIL"/>
    <property type="match status" value="1"/>
</dbReference>
<accession>A0A0V1MR42</accession>
<organism evidence="3 4">
    <name type="scientific">Trichinella papuae</name>
    <dbReference type="NCBI Taxonomy" id="268474"/>
    <lineage>
        <taxon>Eukaryota</taxon>
        <taxon>Metazoa</taxon>
        <taxon>Ecdysozoa</taxon>
        <taxon>Nematoda</taxon>
        <taxon>Enoplea</taxon>
        <taxon>Dorylaimia</taxon>
        <taxon>Trichinellida</taxon>
        <taxon>Trichinellidae</taxon>
        <taxon>Trichinella</taxon>
    </lineage>
</organism>
<sequence>MIRWGRGSKPPRNKPLIYRRAASRGTVSKTIGDQISFWSESGDRRGDECYVWKCVLRMSTRRRDRASEKEQAQCDGGRTGADPEADPLASPGGSLHYNGILAPQEDLREEIKVLPGCDCEKKLICYQVEDPLENDFRPLVALSTLHYIMMNKLLISTRDLAFATDLFSERLKDQPDVRYNIDTGLFTAENKRSVRRAIYLEERISINSCSQFWRHVIQLKEARRTVVNLEPDCHTLVPLTRLVPTSVAKWMDSHKVFDPNNSSGTSRRWSTSSNPRQPVIFKINQELPFQSGPHDEEKDHKTYEDFVCARICTFYAKGLDTVPSAATALPLHDKAMRHLFSHMAQSILTVSLNQLMFRRDLCNLRSGTRVKCNVRCLTQWLKMHELVQPRKILSSDTSCEFTSCMKSRKWHSRLCNSPRQTVRLALFHIRLKKRRNRGLDLLTTLPLHLHYSRKRLHLIVKIWITVENGGAIAGDSRRYTVVCSCIRSMSANKRQCGRQANADSEDSLDYPETKADLLSTADSSLHYV</sequence>
<dbReference type="Proteomes" id="UP000054843">
    <property type="component" value="Unassembled WGS sequence"/>
</dbReference>